<dbReference type="OrthoDB" id="134985at2"/>
<organism evidence="5 6">
    <name type="scientific">Paraburkholderia sartisoli</name>
    <dbReference type="NCBI Taxonomy" id="83784"/>
    <lineage>
        <taxon>Bacteria</taxon>
        <taxon>Pseudomonadati</taxon>
        <taxon>Pseudomonadota</taxon>
        <taxon>Betaproteobacteria</taxon>
        <taxon>Burkholderiales</taxon>
        <taxon>Burkholderiaceae</taxon>
        <taxon>Paraburkholderia</taxon>
    </lineage>
</organism>
<dbReference type="Gene3D" id="3.40.50.300">
    <property type="entry name" value="P-loop containing nucleotide triphosphate hydrolases"/>
    <property type="match status" value="1"/>
</dbReference>
<evidence type="ECO:0000259" key="4">
    <source>
        <dbReference type="PROSITE" id="PS50043"/>
    </source>
</evidence>
<dbReference type="Proteomes" id="UP000198638">
    <property type="component" value="Unassembled WGS sequence"/>
</dbReference>
<dbReference type="Gene3D" id="1.25.40.10">
    <property type="entry name" value="Tetratricopeptide repeat domain"/>
    <property type="match status" value="1"/>
</dbReference>
<keyword evidence="2" id="KW-0238">DNA-binding</keyword>
<dbReference type="SUPFAM" id="SSF46894">
    <property type="entry name" value="C-terminal effector domain of the bipartite response regulators"/>
    <property type="match status" value="1"/>
</dbReference>
<keyword evidence="1" id="KW-0805">Transcription regulation</keyword>
<accession>A0A1H4B134</accession>
<dbReference type="STRING" id="83784.SAMN05192564_1011410"/>
<evidence type="ECO:0000313" key="5">
    <source>
        <dbReference type="EMBL" id="SEA41784.1"/>
    </source>
</evidence>
<dbReference type="SMART" id="SM00421">
    <property type="entry name" value="HTH_LUXR"/>
    <property type="match status" value="1"/>
</dbReference>
<evidence type="ECO:0000256" key="3">
    <source>
        <dbReference type="ARBA" id="ARBA00023163"/>
    </source>
</evidence>
<dbReference type="PANTHER" id="PTHR44688:SF16">
    <property type="entry name" value="DNA-BINDING TRANSCRIPTIONAL ACTIVATOR DEVR_DOSR"/>
    <property type="match status" value="1"/>
</dbReference>
<dbReference type="Pfam" id="PF25873">
    <property type="entry name" value="WHD_MalT"/>
    <property type="match status" value="1"/>
</dbReference>
<dbReference type="SUPFAM" id="SSF52540">
    <property type="entry name" value="P-loop containing nucleoside triphosphate hydrolases"/>
    <property type="match status" value="1"/>
</dbReference>
<dbReference type="AlphaFoldDB" id="A0A1H4B134"/>
<evidence type="ECO:0000256" key="2">
    <source>
        <dbReference type="ARBA" id="ARBA00023125"/>
    </source>
</evidence>
<dbReference type="PROSITE" id="PS50043">
    <property type="entry name" value="HTH_LUXR_2"/>
    <property type="match status" value="1"/>
</dbReference>
<feature type="domain" description="HTH luxR-type" evidence="4">
    <location>
        <begin position="840"/>
        <end position="905"/>
    </location>
</feature>
<dbReference type="PRINTS" id="PR00038">
    <property type="entry name" value="HTHLUXR"/>
</dbReference>
<dbReference type="InterPro" id="IPR059106">
    <property type="entry name" value="WHD_MalT"/>
</dbReference>
<dbReference type="InterPro" id="IPR000792">
    <property type="entry name" value="Tscrpt_reg_LuxR_C"/>
</dbReference>
<reference evidence="6" key="1">
    <citation type="submission" date="2016-10" db="EMBL/GenBank/DDBJ databases">
        <authorList>
            <person name="Varghese N."/>
            <person name="Submissions S."/>
        </authorList>
    </citation>
    <scope>NUCLEOTIDE SEQUENCE [LARGE SCALE GENOMIC DNA]</scope>
    <source>
        <strain evidence="6">LMG 24000</strain>
    </source>
</reference>
<gene>
    <name evidence="5" type="ORF">SAMN05192564_1011410</name>
</gene>
<dbReference type="InterPro" id="IPR016032">
    <property type="entry name" value="Sig_transdc_resp-reg_C-effctor"/>
</dbReference>
<dbReference type="InterPro" id="IPR027417">
    <property type="entry name" value="P-loop_NTPase"/>
</dbReference>
<dbReference type="Pfam" id="PF00196">
    <property type="entry name" value="GerE"/>
    <property type="match status" value="1"/>
</dbReference>
<name>A0A1H4B134_9BURK</name>
<sequence length="908" mass="99958">MTSDNLLVATKFSPPRLGPRHISRQHLLGRLEETKYCSATLITGGAGFGKTILLAQWRLALIKTGIDVAWLSFSHSDRDFSTFCTYLLAAFQRLGMPSDSIVPYATGSEQSIDAVAAVVTSAMEEIDREVYLLIDDYQHVEAPAAHRLMQKLLDHCPANLHIVIASRTTPPLSLGRLRMQGQLSEIDFGELPFDLDETRAFFEQNLGTLKLTADEVRLIHDLTNGWPASLQPIATMLRIRPAKRANLRALLWKSADLQSYLAEDVVAYLPPELVSFMEKVSLFRRFNAELAGYVTEDPAAAGLIKRAEDENLLIYRFDSDDRSPWYRFHPLFGEFLAQRLAQQGRDVIEALHRRASRWFAEQDLLVESVRHASMGGDLDFAAAAMEQATARSTWNMTYISPMLQLLDRLPQETLFAHPGLFYLGCLTYALTGRPDKAERWLEQIRRTDAAKNPAISSKFFITDSSIAVQRDDMQRVIELLAPACSLPIENPSLRYICLAGLAAAYLAVGRQADVHRLLDANPVAPEDRDNDMAMVFESIRAQAYLIAGEATEAGRLGAGILARAEAAFGRGSIAANLCAATLADAYYELDRVDDAREVLANRTGILQSSWPDVMTRASLCRARLDFLQDAPETALAFLEAQASHFHLQGLDRAAAHMLGEQVNMLLATGERRRASELATRLDGLHKQYANATGVFVEIPAVAAAARAQLAMADSNPGEALNALAEVRRLGESHGQYRLLVRANLLAAVAHHALQQEAETVRCLTEAVSLAAKLGLIRTLLDLKAQIGDLLAAMRDNASLPPLVAHYVDDLLTRMTPGAAAVQGTQTGTAARPGAGIRAYTDPQRFSLTPRELEILTLISEAMSNKRIALTLNITFGTVKWNVKNILAKMGVSSRYDAISLARQRGLLK</sequence>
<evidence type="ECO:0000256" key="1">
    <source>
        <dbReference type="ARBA" id="ARBA00023015"/>
    </source>
</evidence>
<dbReference type="CDD" id="cd06170">
    <property type="entry name" value="LuxR_C_like"/>
    <property type="match status" value="1"/>
</dbReference>
<dbReference type="EMBL" id="FNRQ01000001">
    <property type="protein sequence ID" value="SEA41784.1"/>
    <property type="molecule type" value="Genomic_DNA"/>
</dbReference>
<keyword evidence="3" id="KW-0804">Transcription</keyword>
<keyword evidence="6" id="KW-1185">Reference proteome</keyword>
<dbReference type="GO" id="GO:0006355">
    <property type="term" value="P:regulation of DNA-templated transcription"/>
    <property type="evidence" value="ECO:0007669"/>
    <property type="project" value="InterPro"/>
</dbReference>
<dbReference type="InterPro" id="IPR011990">
    <property type="entry name" value="TPR-like_helical_dom_sf"/>
</dbReference>
<protein>
    <submittedName>
        <fullName evidence="5">LuxR family transcriptional regulator, maltose regulon positive regulatory protein</fullName>
    </submittedName>
</protein>
<proteinExistence type="predicted"/>
<dbReference type="PANTHER" id="PTHR44688">
    <property type="entry name" value="DNA-BINDING TRANSCRIPTIONAL ACTIVATOR DEVR_DOSR"/>
    <property type="match status" value="1"/>
</dbReference>
<dbReference type="GO" id="GO:0003677">
    <property type="term" value="F:DNA binding"/>
    <property type="evidence" value="ECO:0007669"/>
    <property type="project" value="UniProtKB-KW"/>
</dbReference>
<dbReference type="Gene3D" id="1.10.10.10">
    <property type="entry name" value="Winged helix-like DNA-binding domain superfamily/Winged helix DNA-binding domain"/>
    <property type="match status" value="1"/>
</dbReference>
<evidence type="ECO:0000313" key="6">
    <source>
        <dbReference type="Proteomes" id="UP000198638"/>
    </source>
</evidence>
<dbReference type="RefSeq" id="WP_090530805.1">
    <property type="nucleotide sequence ID" value="NZ_FNRQ01000001.1"/>
</dbReference>
<dbReference type="InterPro" id="IPR036388">
    <property type="entry name" value="WH-like_DNA-bd_sf"/>
</dbReference>